<dbReference type="AlphaFoldDB" id="A0A497JFR3"/>
<feature type="transmembrane region" description="Helical" evidence="9">
    <location>
        <begin position="433"/>
        <end position="457"/>
    </location>
</feature>
<evidence type="ECO:0000256" key="5">
    <source>
        <dbReference type="ARBA" id="ARBA00022692"/>
    </source>
</evidence>
<evidence type="ECO:0000313" key="11">
    <source>
        <dbReference type="Proteomes" id="UP000278031"/>
    </source>
</evidence>
<sequence length="459" mass="51163">MVFAKSDYLIIIRDFLKLLKWISFLFLPPLVVALIFREEVFWIFLVEFLSILVVGKLTENLIKVEKDTKFKHAFILVGLIWLFVAGLASLPFLFLGVGFVDAFFESVSALTTTGFTIFLNLDNLPYSILFWRSFMQWIGGIGIVVAVLGGAFRIGGLAFYIAEGREEKIKPNIINTVKIIWKIYIFYTLLGIIMLYLFGMPLFDSVNHAMTAIATGGMSVRDISQYSFGIHITLMVLMLLGATSFYTHYLLFSRKFGEALKDIQLHFLIFLILFSFFILAFKSSAYFENLFHIVSAITCTGFGLSPLSALDDFSKQVLVGLMVIGGAAGSTAGGIKIIRLIVILKSIKLQLKKILTPNLIEYPKIYGKVIEDEASKNIFLFVLAYLLLLGFGSTVLTFMGYPLIDALFEVASAQGNVGLSVGVAGELPSLGKIILIINMLLGRLEIWAMLVLGSLIFRR</sequence>
<dbReference type="GO" id="GO:0008324">
    <property type="term" value="F:monoatomic cation transmembrane transporter activity"/>
    <property type="evidence" value="ECO:0007669"/>
    <property type="project" value="InterPro"/>
</dbReference>
<dbReference type="PANTHER" id="PTHR32024:SF2">
    <property type="entry name" value="TRK SYSTEM POTASSIUM UPTAKE PROTEIN TRKG-RELATED"/>
    <property type="match status" value="1"/>
</dbReference>
<evidence type="ECO:0000256" key="8">
    <source>
        <dbReference type="ARBA" id="ARBA00023136"/>
    </source>
</evidence>
<reference evidence="10 11" key="1">
    <citation type="submission" date="2018-06" db="EMBL/GenBank/DDBJ databases">
        <title>Extensive metabolic versatility and redundancy in microbially diverse, dynamic hydrothermal sediments.</title>
        <authorList>
            <person name="Dombrowski N."/>
            <person name="Teske A."/>
            <person name="Baker B.J."/>
        </authorList>
    </citation>
    <scope>NUCLEOTIDE SEQUENCE [LARGE SCALE GENOMIC DNA]</scope>
    <source>
        <strain evidence="10">B51_G17</strain>
    </source>
</reference>
<comment type="caution">
    <text evidence="10">The sequence shown here is derived from an EMBL/GenBank/DDBJ whole genome shotgun (WGS) entry which is preliminary data.</text>
</comment>
<keyword evidence="8 9" id="KW-0472">Membrane</keyword>
<keyword evidence="5 9" id="KW-0812">Transmembrane</keyword>
<dbReference type="Pfam" id="PF02386">
    <property type="entry name" value="TrkH"/>
    <property type="match status" value="2"/>
</dbReference>
<evidence type="ECO:0000256" key="4">
    <source>
        <dbReference type="ARBA" id="ARBA00022475"/>
    </source>
</evidence>
<evidence type="ECO:0000256" key="7">
    <source>
        <dbReference type="ARBA" id="ARBA00023065"/>
    </source>
</evidence>
<evidence type="ECO:0000256" key="2">
    <source>
        <dbReference type="ARBA" id="ARBA00009137"/>
    </source>
</evidence>
<feature type="transmembrane region" description="Helical" evidence="9">
    <location>
        <begin position="134"/>
        <end position="162"/>
    </location>
</feature>
<feature type="transmembrane region" description="Helical" evidence="9">
    <location>
        <begin position="74"/>
        <end position="100"/>
    </location>
</feature>
<protein>
    <submittedName>
        <fullName evidence="10">TrkH family potassium uptake protein</fullName>
    </submittedName>
</protein>
<keyword evidence="4" id="KW-1003">Cell membrane</keyword>
<dbReference type="Proteomes" id="UP000278031">
    <property type="component" value="Unassembled WGS sequence"/>
</dbReference>
<feature type="transmembrane region" description="Helical" evidence="9">
    <location>
        <begin position="42"/>
        <end position="62"/>
    </location>
</feature>
<evidence type="ECO:0000256" key="1">
    <source>
        <dbReference type="ARBA" id="ARBA00004651"/>
    </source>
</evidence>
<comment type="subcellular location">
    <subcellularLocation>
        <location evidence="1">Cell membrane</location>
        <topology evidence="1">Multi-pass membrane protein</topology>
    </subcellularLocation>
</comment>
<feature type="transmembrane region" description="Helical" evidence="9">
    <location>
        <begin position="183"/>
        <end position="203"/>
    </location>
</feature>
<dbReference type="GO" id="GO:0030001">
    <property type="term" value="P:metal ion transport"/>
    <property type="evidence" value="ECO:0007669"/>
    <property type="project" value="UniProtKB-ARBA"/>
</dbReference>
<dbReference type="EMBL" id="QMWP01000126">
    <property type="protein sequence ID" value="RLG69589.1"/>
    <property type="molecule type" value="Genomic_DNA"/>
</dbReference>
<accession>A0A497JFR3</accession>
<feature type="transmembrane region" description="Helical" evidence="9">
    <location>
        <begin position="317"/>
        <end position="344"/>
    </location>
</feature>
<dbReference type="GO" id="GO:0005886">
    <property type="term" value="C:plasma membrane"/>
    <property type="evidence" value="ECO:0007669"/>
    <property type="project" value="UniProtKB-SubCell"/>
</dbReference>
<evidence type="ECO:0000256" key="3">
    <source>
        <dbReference type="ARBA" id="ARBA00022448"/>
    </source>
</evidence>
<dbReference type="PANTHER" id="PTHR32024">
    <property type="entry name" value="TRK SYSTEM POTASSIUM UPTAKE PROTEIN TRKG-RELATED"/>
    <property type="match status" value="1"/>
</dbReference>
<evidence type="ECO:0000313" key="10">
    <source>
        <dbReference type="EMBL" id="RLG69589.1"/>
    </source>
</evidence>
<organism evidence="10 11">
    <name type="scientific">Candidatus Iainarchaeum sp</name>
    <dbReference type="NCBI Taxonomy" id="3101447"/>
    <lineage>
        <taxon>Archaea</taxon>
        <taxon>Candidatus Iainarchaeota</taxon>
        <taxon>Candidatus Iainarchaeia</taxon>
        <taxon>Candidatus Iainarchaeales</taxon>
        <taxon>Candidatus Iainarchaeaceae</taxon>
        <taxon>Candidatus Iainarchaeum</taxon>
    </lineage>
</organism>
<name>A0A497JFR3_9ARCH</name>
<keyword evidence="7" id="KW-0406">Ion transport</keyword>
<gene>
    <name evidence="10" type="ORF">DRO04_03170</name>
</gene>
<feature type="transmembrane region" description="Helical" evidence="9">
    <location>
        <begin position="223"/>
        <end position="251"/>
    </location>
</feature>
<evidence type="ECO:0000256" key="9">
    <source>
        <dbReference type="SAM" id="Phobius"/>
    </source>
</evidence>
<keyword evidence="3" id="KW-0813">Transport</keyword>
<comment type="similarity">
    <text evidence="2">Belongs to the TrkH potassium transport family.</text>
</comment>
<feature type="transmembrane region" description="Helical" evidence="9">
    <location>
        <begin position="263"/>
        <end position="281"/>
    </location>
</feature>
<evidence type="ECO:0000256" key="6">
    <source>
        <dbReference type="ARBA" id="ARBA00022989"/>
    </source>
</evidence>
<proteinExistence type="inferred from homology"/>
<keyword evidence="6 9" id="KW-1133">Transmembrane helix</keyword>
<dbReference type="InterPro" id="IPR003445">
    <property type="entry name" value="Cat_transpt"/>
</dbReference>
<feature type="transmembrane region" description="Helical" evidence="9">
    <location>
        <begin position="18"/>
        <end position="36"/>
    </location>
</feature>
<feature type="transmembrane region" description="Helical" evidence="9">
    <location>
        <begin position="378"/>
        <end position="401"/>
    </location>
</feature>